<evidence type="ECO:0000256" key="5">
    <source>
        <dbReference type="ARBA" id="ARBA00042530"/>
    </source>
</evidence>
<evidence type="ECO:0000256" key="3">
    <source>
        <dbReference type="ARBA" id="ARBA00022842"/>
    </source>
</evidence>
<evidence type="ECO:0000256" key="6">
    <source>
        <dbReference type="ARBA" id="ARBA00044544"/>
    </source>
</evidence>
<dbReference type="PANTHER" id="PTHR43028">
    <property type="entry name" value="3'(2'),5'-BISPHOSPHATE NUCLEOTIDASE 1"/>
    <property type="match status" value="1"/>
</dbReference>
<comment type="caution">
    <text evidence="8">The sequence shown here is derived from an EMBL/GenBank/DDBJ whole genome shotgun (WGS) entry which is preliminary data.</text>
</comment>
<reference evidence="8 9" key="1">
    <citation type="submission" date="2018-03" db="EMBL/GenBank/DDBJ databases">
        <title>Draft Genome Sequences of the Obligatory Marine Myxobacteria Enhygromyxa salina SWB007.</title>
        <authorList>
            <person name="Poehlein A."/>
            <person name="Moghaddam J.A."/>
            <person name="Harms H."/>
            <person name="Alanjari M."/>
            <person name="Koenig G.M."/>
            <person name="Daniel R."/>
            <person name="Schaeberle T.F."/>
        </authorList>
    </citation>
    <scope>NUCLEOTIDE SEQUENCE [LARGE SCALE GENOMIC DNA]</scope>
    <source>
        <strain evidence="8 9">SWB007</strain>
    </source>
</reference>
<protein>
    <recommendedName>
        <fullName evidence="4">3'(2'),5-bisphosphonucleoside 3'(2')-phosphohydrolase</fullName>
    </recommendedName>
    <alternativeName>
        <fullName evidence="6">3'-phosphoadenosine 5'-phosphate phosphatase</fullName>
    </alternativeName>
    <alternativeName>
        <fullName evidence="5">DPNPase</fullName>
    </alternativeName>
</protein>
<organism evidence="8 9">
    <name type="scientific">Enhygromyxa salina</name>
    <dbReference type="NCBI Taxonomy" id="215803"/>
    <lineage>
        <taxon>Bacteria</taxon>
        <taxon>Pseudomonadati</taxon>
        <taxon>Myxococcota</taxon>
        <taxon>Polyangia</taxon>
        <taxon>Nannocystales</taxon>
        <taxon>Nannocystaceae</taxon>
        <taxon>Enhygromyxa</taxon>
    </lineage>
</organism>
<dbReference type="OrthoDB" id="9785695at2"/>
<evidence type="ECO:0000256" key="2">
    <source>
        <dbReference type="ARBA" id="ARBA00022723"/>
    </source>
</evidence>
<evidence type="ECO:0000256" key="7">
    <source>
        <dbReference type="PIRSR" id="PIRSR600760-2"/>
    </source>
</evidence>
<dbReference type="PANTHER" id="PTHR43028:SF5">
    <property type="entry name" value="3'(2'),5'-BISPHOSPHATE NUCLEOTIDASE 1"/>
    <property type="match status" value="1"/>
</dbReference>
<keyword evidence="2 7" id="KW-0479">Metal-binding</keyword>
<sequence>MTLLNHELEIATEVVQRSGAIALEIQAGGDDSLQTSDKANDQGPVTRADLAVEALIVAALRTSFPNDAILAEESASASQWRQHARVWMIDPVDGTKDFASGDTSWAIHVGLVIDGHPALGIVHEPGHDRLSWAIDHLDQRHAWCRHDTEGRVEALHGIGRCEQQWRLVTSKSHRSERLDAIMALLGITPEQTLRTASTGVKICMVARGVAEFYAHPTVGTKLWDSAAPQAILHAAGGRLTDMRGAPLNYAGPVLGNDLGLLASGPGVDHDALVDRLRPLADTWFCR</sequence>
<comment type="cofactor">
    <cofactor evidence="7">
        <name>Mg(2+)</name>
        <dbReference type="ChEBI" id="CHEBI:18420"/>
    </cofactor>
</comment>
<proteinExistence type="predicted"/>
<dbReference type="GO" id="GO:0046854">
    <property type="term" value="P:phosphatidylinositol phosphate biosynthetic process"/>
    <property type="evidence" value="ECO:0007669"/>
    <property type="project" value="InterPro"/>
</dbReference>
<dbReference type="GO" id="GO:0046872">
    <property type="term" value="F:metal ion binding"/>
    <property type="evidence" value="ECO:0007669"/>
    <property type="project" value="UniProtKB-KW"/>
</dbReference>
<dbReference type="Gene3D" id="3.30.540.10">
    <property type="entry name" value="Fructose-1,6-Bisphosphatase, subunit A, domain 1"/>
    <property type="match status" value="1"/>
</dbReference>
<comment type="catalytic activity">
    <reaction evidence="1">
        <text>adenosine 3',5'-bisphosphate + H2O = AMP + phosphate</text>
        <dbReference type="Rhea" id="RHEA:10040"/>
        <dbReference type="ChEBI" id="CHEBI:15377"/>
        <dbReference type="ChEBI" id="CHEBI:43474"/>
        <dbReference type="ChEBI" id="CHEBI:58343"/>
        <dbReference type="ChEBI" id="CHEBI:456215"/>
        <dbReference type="EC" id="3.1.3.7"/>
    </reaction>
</comment>
<dbReference type="Pfam" id="PF00459">
    <property type="entry name" value="Inositol_P"/>
    <property type="match status" value="1"/>
</dbReference>
<evidence type="ECO:0000256" key="1">
    <source>
        <dbReference type="ARBA" id="ARBA00001625"/>
    </source>
</evidence>
<dbReference type="Proteomes" id="UP000238823">
    <property type="component" value="Unassembled WGS sequence"/>
</dbReference>
<dbReference type="InterPro" id="IPR020583">
    <property type="entry name" value="Inositol_monoP_metal-BS"/>
</dbReference>
<dbReference type="Gene3D" id="3.40.190.80">
    <property type="match status" value="1"/>
</dbReference>
<dbReference type="AlphaFoldDB" id="A0A2S9Y393"/>
<dbReference type="InterPro" id="IPR020550">
    <property type="entry name" value="Inositol_monophosphatase_CS"/>
</dbReference>
<dbReference type="SUPFAM" id="SSF56655">
    <property type="entry name" value="Carbohydrate phosphatase"/>
    <property type="match status" value="1"/>
</dbReference>
<dbReference type="GO" id="GO:0008441">
    <property type="term" value="F:3'(2'),5'-bisphosphate nucleotidase activity"/>
    <property type="evidence" value="ECO:0007669"/>
    <property type="project" value="UniProtKB-EC"/>
</dbReference>
<evidence type="ECO:0000313" key="8">
    <source>
        <dbReference type="EMBL" id="PRP99574.1"/>
    </source>
</evidence>
<dbReference type="PRINTS" id="PR00377">
    <property type="entry name" value="IMPHPHTASES"/>
</dbReference>
<dbReference type="InterPro" id="IPR050725">
    <property type="entry name" value="CysQ/Inositol_MonoPase"/>
</dbReference>
<name>A0A2S9Y393_9BACT</name>
<gene>
    <name evidence="8" type="primary">cysQ</name>
    <name evidence="8" type="ORF">ENSA7_62120</name>
</gene>
<dbReference type="PROSITE" id="PS00630">
    <property type="entry name" value="IMP_2"/>
    <property type="match status" value="1"/>
</dbReference>
<keyword evidence="8" id="KW-0378">Hydrolase</keyword>
<keyword evidence="3 7" id="KW-0460">Magnesium</keyword>
<evidence type="ECO:0000313" key="9">
    <source>
        <dbReference type="Proteomes" id="UP000238823"/>
    </source>
</evidence>
<feature type="binding site" evidence="7">
    <location>
        <position position="224"/>
    </location>
    <ligand>
        <name>Mg(2+)</name>
        <dbReference type="ChEBI" id="CHEBI:18420"/>
        <label>1</label>
        <note>catalytic</note>
    </ligand>
</feature>
<dbReference type="InterPro" id="IPR000760">
    <property type="entry name" value="Inositol_monophosphatase-like"/>
</dbReference>
<accession>A0A2S9Y393</accession>
<dbReference type="PROSITE" id="PS00629">
    <property type="entry name" value="IMP_1"/>
    <property type="match status" value="1"/>
</dbReference>
<dbReference type="CDD" id="cd01638">
    <property type="entry name" value="CysQ"/>
    <property type="match status" value="1"/>
</dbReference>
<feature type="binding site" evidence="7">
    <location>
        <position position="72"/>
    </location>
    <ligand>
        <name>Mg(2+)</name>
        <dbReference type="ChEBI" id="CHEBI:18420"/>
        <label>1</label>
        <note>catalytic</note>
    </ligand>
</feature>
<dbReference type="EMBL" id="PVNL01000120">
    <property type="protein sequence ID" value="PRP99574.1"/>
    <property type="molecule type" value="Genomic_DNA"/>
</dbReference>
<dbReference type="RefSeq" id="WP_106093072.1">
    <property type="nucleotide sequence ID" value="NZ_PVNL01000120.1"/>
</dbReference>
<feature type="binding site" evidence="7">
    <location>
        <position position="90"/>
    </location>
    <ligand>
        <name>Mg(2+)</name>
        <dbReference type="ChEBI" id="CHEBI:18420"/>
        <label>2</label>
    </ligand>
</feature>
<evidence type="ECO:0000256" key="4">
    <source>
        <dbReference type="ARBA" id="ARBA00041694"/>
    </source>
</evidence>
<feature type="binding site" evidence="7">
    <location>
        <position position="93"/>
    </location>
    <ligand>
        <name>Mg(2+)</name>
        <dbReference type="ChEBI" id="CHEBI:18420"/>
        <label>2</label>
    </ligand>
</feature>